<dbReference type="AlphaFoldDB" id="A0A1N6K4L5"/>
<gene>
    <name evidence="1" type="ORF">SAMN05444168_6020</name>
</gene>
<organism evidence="1 2">
    <name type="scientific">Paraburkholderia phenazinium</name>
    <dbReference type="NCBI Taxonomy" id="60549"/>
    <lineage>
        <taxon>Bacteria</taxon>
        <taxon>Pseudomonadati</taxon>
        <taxon>Pseudomonadota</taxon>
        <taxon>Betaproteobacteria</taxon>
        <taxon>Burkholderiales</taxon>
        <taxon>Burkholderiaceae</taxon>
        <taxon>Paraburkholderia</taxon>
    </lineage>
</organism>
<evidence type="ECO:0000313" key="2">
    <source>
        <dbReference type="Proteomes" id="UP000184693"/>
    </source>
</evidence>
<accession>A0A1N6K4L5</accession>
<proteinExistence type="predicted"/>
<evidence type="ECO:0000313" key="1">
    <source>
        <dbReference type="EMBL" id="SIO51519.1"/>
    </source>
</evidence>
<protein>
    <submittedName>
        <fullName evidence="1">Uncharacterized protein</fullName>
    </submittedName>
</protein>
<reference evidence="1 2" key="1">
    <citation type="submission" date="2016-11" db="EMBL/GenBank/DDBJ databases">
        <authorList>
            <person name="Jaros S."/>
            <person name="Januszkiewicz K."/>
            <person name="Wedrychowicz H."/>
        </authorList>
    </citation>
    <scope>NUCLEOTIDE SEQUENCE [LARGE SCALE GENOMIC DNA]</scope>
    <source>
        <strain evidence="1 2">GAS86</strain>
    </source>
</reference>
<dbReference type="Gene3D" id="2.40.360.20">
    <property type="match status" value="1"/>
</dbReference>
<name>A0A1N6K4L5_9BURK</name>
<dbReference type="Proteomes" id="UP000184693">
    <property type="component" value="Unassembled WGS sequence"/>
</dbReference>
<dbReference type="EMBL" id="FSRM01000002">
    <property type="protein sequence ID" value="SIO51519.1"/>
    <property type="molecule type" value="Genomic_DNA"/>
</dbReference>
<sequence length="246" mass="26769">MKGSLFDKCCVLRGHRKAARIALLVVLSPLFGTTAAGEQSTIQPVSQADTPVFRVGDTWAIGPTRGDPSSQHPPRQTVIEVTPEQTRIAVQTTSGNPYEIDLNSAGAVTVSGPTQYRPGRGYVHFPLSVGASWDENYTATATGRETSWVAHHVTVDGVEIVHVVAGNFFAFRLVARGEVDRVVKGAYHRGSTFTETYWYAPSVKRVIKHESTNYYYGASADDLNWELYNYSLVDPLKPAAAAAKAP</sequence>